<evidence type="ECO:0000259" key="1">
    <source>
        <dbReference type="PROSITE" id="PS50995"/>
    </source>
</evidence>
<comment type="caution">
    <text evidence="3">The sequence shown here is derived from an EMBL/GenBank/DDBJ whole genome shotgun (WGS) entry which is preliminary data.</text>
</comment>
<dbReference type="InterPro" id="IPR036388">
    <property type="entry name" value="WH-like_DNA-bd_sf"/>
</dbReference>
<feature type="domain" description="HTH marR-type" evidence="1">
    <location>
        <begin position="1"/>
        <end position="141"/>
    </location>
</feature>
<evidence type="ECO:0000313" key="2">
    <source>
        <dbReference type="EMBL" id="GEK82992.1"/>
    </source>
</evidence>
<dbReference type="GO" id="GO:0006950">
    <property type="term" value="P:response to stress"/>
    <property type="evidence" value="ECO:0007669"/>
    <property type="project" value="TreeGrafter"/>
</dbReference>
<evidence type="ECO:0000313" key="4">
    <source>
        <dbReference type="Proteomes" id="UP000321154"/>
    </source>
</evidence>
<dbReference type="InterPro" id="IPR039422">
    <property type="entry name" value="MarR/SlyA-like"/>
</dbReference>
<evidence type="ECO:0000313" key="5">
    <source>
        <dbReference type="Proteomes" id="UP000522688"/>
    </source>
</evidence>
<dbReference type="SUPFAM" id="SSF46785">
    <property type="entry name" value="Winged helix' DNA-binding domain"/>
    <property type="match status" value="1"/>
</dbReference>
<dbReference type="Proteomes" id="UP000321154">
    <property type="component" value="Unassembled WGS sequence"/>
</dbReference>
<dbReference type="Gene3D" id="1.10.10.10">
    <property type="entry name" value="Winged helix-like DNA-binding domain superfamily/Winged helix DNA-binding domain"/>
    <property type="match status" value="1"/>
</dbReference>
<dbReference type="InterPro" id="IPR000835">
    <property type="entry name" value="HTH_MarR-typ"/>
</dbReference>
<dbReference type="GO" id="GO:0003677">
    <property type="term" value="F:DNA binding"/>
    <property type="evidence" value="ECO:0007669"/>
    <property type="project" value="UniProtKB-KW"/>
</dbReference>
<dbReference type="AlphaFoldDB" id="A0A7W3JL02"/>
<reference evidence="2 4" key="1">
    <citation type="submission" date="2019-07" db="EMBL/GenBank/DDBJ databases">
        <title>Whole genome shotgun sequence of Frigoribacterium faeni NBRC 103066.</title>
        <authorList>
            <person name="Hosoyama A."/>
            <person name="Uohara A."/>
            <person name="Ohji S."/>
            <person name="Ichikawa N."/>
        </authorList>
    </citation>
    <scope>NUCLEOTIDE SEQUENCE [LARGE SCALE GENOMIC DNA]</scope>
    <source>
        <strain evidence="2 4">NBRC 103066</strain>
    </source>
</reference>
<keyword evidence="4" id="KW-1185">Reference proteome</keyword>
<dbReference type="PANTHER" id="PTHR33164:SF106">
    <property type="entry name" value="TRANSCRIPTIONAL REGULATORY PROTEIN"/>
    <property type="match status" value="1"/>
</dbReference>
<accession>A0A7W3JL02</accession>
<name>A0A7W3JL02_9MICO</name>
<reference evidence="3 5" key="2">
    <citation type="submission" date="2020-07" db="EMBL/GenBank/DDBJ databases">
        <title>Sequencing the genomes of 1000 actinobacteria strains.</title>
        <authorList>
            <person name="Klenk H.-P."/>
        </authorList>
    </citation>
    <scope>NUCLEOTIDE SEQUENCE [LARGE SCALE GENOMIC DNA]</scope>
    <source>
        <strain evidence="3 5">DSM 10309</strain>
    </source>
</reference>
<dbReference type="InterPro" id="IPR036390">
    <property type="entry name" value="WH_DNA-bd_sf"/>
</dbReference>
<dbReference type="Proteomes" id="UP000522688">
    <property type="component" value="Unassembled WGS sequence"/>
</dbReference>
<dbReference type="PROSITE" id="PS50995">
    <property type="entry name" value="HTH_MARR_2"/>
    <property type="match status" value="1"/>
</dbReference>
<dbReference type="PANTHER" id="PTHR33164">
    <property type="entry name" value="TRANSCRIPTIONAL REGULATOR, MARR FAMILY"/>
    <property type="match status" value="1"/>
</dbReference>
<protein>
    <submittedName>
        <fullName evidence="3">DNA-binding MarR family transcriptional regulator</fullName>
    </submittedName>
</protein>
<dbReference type="SMART" id="SM00347">
    <property type="entry name" value="HTH_MARR"/>
    <property type="match status" value="1"/>
</dbReference>
<evidence type="ECO:0000313" key="3">
    <source>
        <dbReference type="EMBL" id="MBA8814832.1"/>
    </source>
</evidence>
<organism evidence="3 5">
    <name type="scientific">Frigoribacterium faeni</name>
    <dbReference type="NCBI Taxonomy" id="145483"/>
    <lineage>
        <taxon>Bacteria</taxon>
        <taxon>Bacillati</taxon>
        <taxon>Actinomycetota</taxon>
        <taxon>Actinomycetes</taxon>
        <taxon>Micrococcales</taxon>
        <taxon>Microbacteriaceae</taxon>
        <taxon>Frigoribacterium</taxon>
    </lineage>
</organism>
<dbReference type="GO" id="GO:0003700">
    <property type="term" value="F:DNA-binding transcription factor activity"/>
    <property type="evidence" value="ECO:0007669"/>
    <property type="project" value="InterPro"/>
</dbReference>
<dbReference type="OrthoDB" id="162531at2"/>
<dbReference type="RefSeq" id="WP_146854197.1">
    <property type="nucleotide sequence ID" value="NZ_BAAAHR010000003.1"/>
</dbReference>
<sequence>MTTPRRHALEALRHYALSYQESTRQLARHMDLPTVDGTALGEIIWAEYDGSPLSPSRLASRVDLTSGATNALINRLEERGLASRSRESGDRRIVTLRSTEAARERAAVFLDPSTAALEAALDGYDDATLDTVGSVLTRLAAVLPGAGDECR</sequence>
<gene>
    <name evidence="3" type="ORF">FB463_003108</name>
    <name evidence="2" type="ORF">FFA01_13010</name>
</gene>
<proteinExistence type="predicted"/>
<keyword evidence="3" id="KW-0238">DNA-binding</keyword>
<dbReference type="EMBL" id="JACGWW010000009">
    <property type="protein sequence ID" value="MBA8814832.1"/>
    <property type="molecule type" value="Genomic_DNA"/>
</dbReference>
<dbReference type="EMBL" id="BJUV01000010">
    <property type="protein sequence ID" value="GEK82992.1"/>
    <property type="molecule type" value="Genomic_DNA"/>
</dbReference>
<dbReference type="Pfam" id="PF12802">
    <property type="entry name" value="MarR_2"/>
    <property type="match status" value="1"/>
</dbReference>